<keyword evidence="7" id="KW-0106">Calcium</keyword>
<reference evidence="15" key="1">
    <citation type="journal article" date="2017" name="Nature">
        <title>The genome of Chenopodium quinoa.</title>
        <authorList>
            <person name="Jarvis D.E."/>
            <person name="Ho Y.S."/>
            <person name="Lightfoot D.J."/>
            <person name="Schmoeckel S.M."/>
            <person name="Li B."/>
            <person name="Borm T.J.A."/>
            <person name="Ohyanagi H."/>
            <person name="Mineta K."/>
            <person name="Michell C.T."/>
            <person name="Saber N."/>
            <person name="Kharbatia N.M."/>
            <person name="Rupper R.R."/>
            <person name="Sharp A.R."/>
            <person name="Dally N."/>
            <person name="Boughton B.A."/>
            <person name="Woo Y.H."/>
            <person name="Gao G."/>
            <person name="Schijlen E.G.W.M."/>
            <person name="Guo X."/>
            <person name="Momin A.A."/>
            <person name="Negrao S."/>
            <person name="Al-Babili S."/>
            <person name="Gehring C."/>
            <person name="Roessner U."/>
            <person name="Jung C."/>
            <person name="Murphy K."/>
            <person name="Arold S.T."/>
            <person name="Gojobori T."/>
            <person name="van der Linden C.G."/>
            <person name="van Loo E.N."/>
            <person name="Jellen E.N."/>
            <person name="Maughan P.J."/>
            <person name="Tester M."/>
        </authorList>
    </citation>
    <scope>NUCLEOTIDE SEQUENCE [LARGE SCALE GENOMIC DNA]</scope>
    <source>
        <strain evidence="15">cv. PI 614886</strain>
    </source>
</reference>
<evidence type="ECO:0000256" key="12">
    <source>
        <dbReference type="SAM" id="Phobius"/>
    </source>
</evidence>
<dbReference type="Proteomes" id="UP000596660">
    <property type="component" value="Unplaced"/>
</dbReference>
<keyword evidence="11 12" id="KW-0472">Membrane</keyword>
<dbReference type="GO" id="GO:0005783">
    <property type="term" value="C:endoplasmic reticulum"/>
    <property type="evidence" value="ECO:0007669"/>
    <property type="project" value="TreeGrafter"/>
</dbReference>
<dbReference type="InterPro" id="IPR035892">
    <property type="entry name" value="C2_domain_sf"/>
</dbReference>
<evidence type="ECO:0000256" key="6">
    <source>
        <dbReference type="ARBA" id="ARBA00022737"/>
    </source>
</evidence>
<evidence type="ECO:0000259" key="13">
    <source>
        <dbReference type="PROSITE" id="PS50004"/>
    </source>
</evidence>
<dbReference type="SMART" id="SM00239">
    <property type="entry name" value="C2"/>
    <property type="match status" value="2"/>
</dbReference>
<protein>
    <submittedName>
        <fullName evidence="15">Uncharacterized protein</fullName>
    </submittedName>
</protein>
<name>A0A803MLH2_CHEQI</name>
<dbReference type="GO" id="GO:0008289">
    <property type="term" value="F:lipid binding"/>
    <property type="evidence" value="ECO:0007669"/>
    <property type="project" value="UniProtKB-KW"/>
</dbReference>
<feature type="domain" description="C2" evidence="13">
    <location>
        <begin position="240"/>
        <end position="363"/>
    </location>
</feature>
<dbReference type="PRINTS" id="PR00360">
    <property type="entry name" value="C2DOMAIN"/>
</dbReference>
<keyword evidence="6" id="KW-0677">Repeat</keyword>
<evidence type="ECO:0000256" key="7">
    <source>
        <dbReference type="ARBA" id="ARBA00022837"/>
    </source>
</evidence>
<evidence type="ECO:0000256" key="1">
    <source>
        <dbReference type="ARBA" id="ARBA00004167"/>
    </source>
</evidence>
<dbReference type="FunFam" id="2.60.40.150:FF:000102">
    <property type="entry name" value="Synaptotagmin-2 isoform A"/>
    <property type="match status" value="1"/>
</dbReference>
<dbReference type="InterPro" id="IPR031468">
    <property type="entry name" value="SMP_LBD"/>
</dbReference>
<dbReference type="InterPro" id="IPR045050">
    <property type="entry name" value="Synaptotagmin_plant"/>
</dbReference>
<evidence type="ECO:0000256" key="3">
    <source>
        <dbReference type="ARBA" id="ARBA00022448"/>
    </source>
</evidence>
<keyword evidence="10" id="KW-0446">Lipid-binding</keyword>
<evidence type="ECO:0000256" key="11">
    <source>
        <dbReference type="ARBA" id="ARBA00023136"/>
    </source>
</evidence>
<dbReference type="InterPro" id="IPR000008">
    <property type="entry name" value="C2_dom"/>
</dbReference>
<dbReference type="AlphaFoldDB" id="A0A803MLH2"/>
<dbReference type="InterPro" id="IPR039010">
    <property type="entry name" value="Synaptotagmin_SMP"/>
</dbReference>
<keyword evidence="16" id="KW-1185">Reference proteome</keyword>
<evidence type="ECO:0000256" key="5">
    <source>
        <dbReference type="ARBA" id="ARBA00022723"/>
    </source>
</evidence>
<dbReference type="OMA" id="FPCFGTV"/>
<dbReference type="EnsemblPlants" id="AUR62031784-RA">
    <property type="protein sequence ID" value="AUR62031784-RA:cds"/>
    <property type="gene ID" value="AUR62031784"/>
</dbReference>
<keyword evidence="9" id="KW-0445">Lipid transport</keyword>
<keyword evidence="8 12" id="KW-1133">Transmembrane helix</keyword>
<keyword evidence="3" id="KW-0813">Transport</keyword>
<keyword evidence="5" id="KW-0479">Metal-binding</keyword>
<comment type="similarity">
    <text evidence="2">Belongs to the synaptotagmin family.</text>
</comment>
<dbReference type="PANTHER" id="PTHR10774:SF62">
    <property type="entry name" value="SYNAPTOTAGMIN-3"/>
    <property type="match status" value="1"/>
</dbReference>
<dbReference type="SUPFAM" id="SSF49562">
    <property type="entry name" value="C2 domain (Calcium/lipid-binding domain, CaLB)"/>
    <property type="match status" value="2"/>
</dbReference>
<accession>A0A803MLH2</accession>
<dbReference type="GO" id="GO:0016020">
    <property type="term" value="C:membrane"/>
    <property type="evidence" value="ECO:0007669"/>
    <property type="project" value="UniProtKB-SubCell"/>
</dbReference>
<dbReference type="CDD" id="cd00030">
    <property type="entry name" value="C2"/>
    <property type="match status" value="1"/>
</dbReference>
<feature type="transmembrane region" description="Helical" evidence="12">
    <location>
        <begin position="6"/>
        <end position="30"/>
    </location>
</feature>
<feature type="domain" description="SMP-LTD" evidence="14">
    <location>
        <begin position="67"/>
        <end position="249"/>
    </location>
</feature>
<evidence type="ECO:0000256" key="9">
    <source>
        <dbReference type="ARBA" id="ARBA00023055"/>
    </source>
</evidence>
<evidence type="ECO:0000256" key="10">
    <source>
        <dbReference type="ARBA" id="ARBA00023121"/>
    </source>
</evidence>
<evidence type="ECO:0000313" key="16">
    <source>
        <dbReference type="Proteomes" id="UP000596660"/>
    </source>
</evidence>
<evidence type="ECO:0000256" key="4">
    <source>
        <dbReference type="ARBA" id="ARBA00022692"/>
    </source>
</evidence>
<evidence type="ECO:0000313" key="15">
    <source>
        <dbReference type="EnsemblPlants" id="AUR62031784-RA:cds"/>
    </source>
</evidence>
<keyword evidence="4 12" id="KW-0812">Transmembrane</keyword>
<evidence type="ECO:0000259" key="14">
    <source>
        <dbReference type="PROSITE" id="PS51847"/>
    </source>
</evidence>
<dbReference type="CDD" id="cd21677">
    <property type="entry name" value="SMP_SYT"/>
    <property type="match status" value="1"/>
</dbReference>
<comment type="subcellular location">
    <subcellularLocation>
        <location evidence="1">Membrane</location>
        <topology evidence="1">Single-pass membrane protein</topology>
    </subcellularLocation>
</comment>
<dbReference type="Gramene" id="AUR62031784-RA">
    <property type="protein sequence ID" value="AUR62031784-RA:cds"/>
    <property type="gene ID" value="AUR62031784"/>
</dbReference>
<dbReference type="GO" id="GO:0046872">
    <property type="term" value="F:metal ion binding"/>
    <property type="evidence" value="ECO:0007669"/>
    <property type="project" value="UniProtKB-KW"/>
</dbReference>
<dbReference type="Pfam" id="PF00168">
    <property type="entry name" value="C2"/>
    <property type="match status" value="2"/>
</dbReference>
<dbReference type="PANTHER" id="PTHR10774">
    <property type="entry name" value="EXTENDED SYNAPTOTAGMIN-RELATED"/>
    <property type="match status" value="1"/>
</dbReference>
<dbReference type="Pfam" id="PF17047">
    <property type="entry name" value="SMP_LBD"/>
    <property type="match status" value="1"/>
</dbReference>
<reference evidence="15" key="2">
    <citation type="submission" date="2021-03" db="UniProtKB">
        <authorList>
            <consortium name="EnsemblPlants"/>
        </authorList>
    </citation>
    <scope>IDENTIFICATION</scope>
</reference>
<proteinExistence type="inferred from homology"/>
<sequence length="515" mass="58292">MGFVSTFIGILGFCIGLPIGLAAGFFFFIYSKPKDVEEQVVTPLQEFDTDTLLSVLPDIPNWVKSPDYERVDWVNTFVSDMWPYLDKAICNTIRSTAKPMFADYIGKYQIKDIDIENLSLGTLPPTFYGMKVYETNEKQLVLEPAIRWAGNPNIVLAVKLMSAKIRVQLVDVQVFANPRIHLKPLVPTFPCFASIVVSLMEQPHVDFGLKVLGGDVMSIPGLYRLVQETIKKQVASLYHWPQSLEIPVLDTSTVAIQKPVGILHVKVIRAMKLLKMDLLGTSDPYVKLRLSGVKRPSKKTSVKKRNLNPEWNEDFKLIVKDPETQVLELQVYDWDKFGGDDKLGMQVVPLNQLTPHEAKVFTLDLLKSFDVNDSPDKKLRGQLVVELTFDPFKLESDSFAAPGDEMMSKQNSLTKSLSDASITSEGGALLTIKKNRNPRWDEHFSFMIDEPPLHEKLCIEILSKRRTFGFTRKESLGFVEITLADVVNNGRLNEKYNLINSKNGIIHVELEWQTV</sequence>
<dbReference type="GO" id="GO:0006869">
    <property type="term" value="P:lipid transport"/>
    <property type="evidence" value="ECO:0007669"/>
    <property type="project" value="UniProtKB-KW"/>
</dbReference>
<dbReference type="PROSITE" id="PS50004">
    <property type="entry name" value="C2"/>
    <property type="match status" value="2"/>
</dbReference>
<dbReference type="Gene3D" id="2.60.40.150">
    <property type="entry name" value="C2 domain"/>
    <property type="match status" value="2"/>
</dbReference>
<organism evidence="15 16">
    <name type="scientific">Chenopodium quinoa</name>
    <name type="common">Quinoa</name>
    <dbReference type="NCBI Taxonomy" id="63459"/>
    <lineage>
        <taxon>Eukaryota</taxon>
        <taxon>Viridiplantae</taxon>
        <taxon>Streptophyta</taxon>
        <taxon>Embryophyta</taxon>
        <taxon>Tracheophyta</taxon>
        <taxon>Spermatophyta</taxon>
        <taxon>Magnoliopsida</taxon>
        <taxon>eudicotyledons</taxon>
        <taxon>Gunneridae</taxon>
        <taxon>Pentapetalae</taxon>
        <taxon>Caryophyllales</taxon>
        <taxon>Chenopodiaceae</taxon>
        <taxon>Chenopodioideae</taxon>
        <taxon>Atripliceae</taxon>
        <taxon>Chenopodium</taxon>
    </lineage>
</organism>
<evidence type="ECO:0000256" key="2">
    <source>
        <dbReference type="ARBA" id="ARBA00006996"/>
    </source>
</evidence>
<dbReference type="PROSITE" id="PS51847">
    <property type="entry name" value="SMP"/>
    <property type="match status" value="1"/>
</dbReference>
<evidence type="ECO:0000256" key="8">
    <source>
        <dbReference type="ARBA" id="ARBA00022989"/>
    </source>
</evidence>
<feature type="domain" description="C2" evidence="13">
    <location>
        <begin position="375"/>
        <end position="496"/>
    </location>
</feature>